<dbReference type="GO" id="GO:0005739">
    <property type="term" value="C:mitochondrion"/>
    <property type="evidence" value="ECO:0007669"/>
    <property type="project" value="TreeGrafter"/>
</dbReference>
<keyword evidence="4" id="KW-1185">Reference proteome</keyword>
<evidence type="ECO:0000256" key="1">
    <source>
        <dbReference type="SAM" id="MobiDB-lite"/>
    </source>
</evidence>
<comment type="caution">
    <text evidence="3">The sequence shown here is derived from an EMBL/GenBank/DDBJ whole genome shotgun (WGS) entry which is preliminary data.</text>
</comment>
<dbReference type="PANTHER" id="PTHR21193:SF3">
    <property type="entry name" value="OXIDOREDUCTASE-LIKE DOMAIN-CONTAINING PROTEIN 1"/>
    <property type="match status" value="1"/>
</dbReference>
<organism evidence="3 4">
    <name type="scientific">Apolygus lucorum</name>
    <name type="common">Small green plant bug</name>
    <name type="synonym">Lygocoris lucorum</name>
    <dbReference type="NCBI Taxonomy" id="248454"/>
    <lineage>
        <taxon>Eukaryota</taxon>
        <taxon>Metazoa</taxon>
        <taxon>Ecdysozoa</taxon>
        <taxon>Arthropoda</taxon>
        <taxon>Hexapoda</taxon>
        <taxon>Insecta</taxon>
        <taxon>Pterygota</taxon>
        <taxon>Neoptera</taxon>
        <taxon>Paraneoptera</taxon>
        <taxon>Hemiptera</taxon>
        <taxon>Heteroptera</taxon>
        <taxon>Panheteroptera</taxon>
        <taxon>Cimicomorpha</taxon>
        <taxon>Miridae</taxon>
        <taxon>Mirini</taxon>
        <taxon>Apolygus</taxon>
    </lineage>
</organism>
<dbReference type="AlphaFoldDB" id="A0A8S9XMF1"/>
<dbReference type="Proteomes" id="UP000466442">
    <property type="component" value="Linkage Group LG5"/>
</dbReference>
<feature type="domain" description="Oxidoreductase-like" evidence="2">
    <location>
        <begin position="123"/>
        <end position="148"/>
    </location>
</feature>
<dbReference type="InterPro" id="IPR039251">
    <property type="entry name" value="OXLD1"/>
</dbReference>
<sequence length="189" mass="20700">MPCATHPSGGNSEGLTGTYPSSRRRRIRRSGDCSIAGGALGGRSRGKLSRSARTVEEGASSPPATFGECLEVISFLNNLKKSRSWFLRVAENFKNFTLNCAAGESHDSSCNGDRKGESNVCLPGPPVDCCMSGCENCVWIRYAEELTKILKDDGRKAREIVLQQVRDPSMRAFLDLELKIMYGDQDDDK</sequence>
<dbReference type="PANTHER" id="PTHR21193">
    <property type="entry name" value="OXIDOREDUCTASE-LIKE DOMAIN-CONTAINING PROTEIN 1"/>
    <property type="match status" value="1"/>
</dbReference>
<gene>
    <name evidence="3" type="ORF">GE061_013346</name>
</gene>
<evidence type="ECO:0000259" key="2">
    <source>
        <dbReference type="Pfam" id="PF09791"/>
    </source>
</evidence>
<proteinExistence type="predicted"/>
<dbReference type="OrthoDB" id="10064411at2759"/>
<dbReference type="EMBL" id="WIXP02000005">
    <property type="protein sequence ID" value="KAF6210242.1"/>
    <property type="molecule type" value="Genomic_DNA"/>
</dbReference>
<feature type="region of interest" description="Disordered" evidence="1">
    <location>
        <begin position="1"/>
        <end position="62"/>
    </location>
</feature>
<dbReference type="Pfam" id="PF09791">
    <property type="entry name" value="Oxidored-like"/>
    <property type="match status" value="1"/>
</dbReference>
<reference evidence="3" key="1">
    <citation type="journal article" date="2021" name="Mol. Ecol. Resour.">
        <title>Apolygus lucorum genome provides insights into omnivorousness and mesophyll feeding.</title>
        <authorList>
            <person name="Liu Y."/>
            <person name="Liu H."/>
            <person name="Wang H."/>
            <person name="Huang T."/>
            <person name="Liu B."/>
            <person name="Yang B."/>
            <person name="Yin L."/>
            <person name="Li B."/>
            <person name="Zhang Y."/>
            <person name="Zhang S."/>
            <person name="Jiang F."/>
            <person name="Zhang X."/>
            <person name="Ren Y."/>
            <person name="Wang B."/>
            <person name="Wang S."/>
            <person name="Lu Y."/>
            <person name="Wu K."/>
            <person name="Fan W."/>
            <person name="Wang G."/>
        </authorList>
    </citation>
    <scope>NUCLEOTIDE SEQUENCE</scope>
    <source>
        <strain evidence="3">12Hb</strain>
    </source>
</reference>
<evidence type="ECO:0000313" key="3">
    <source>
        <dbReference type="EMBL" id="KAF6210242.1"/>
    </source>
</evidence>
<accession>A0A8S9XMF1</accession>
<evidence type="ECO:0000313" key="4">
    <source>
        <dbReference type="Proteomes" id="UP000466442"/>
    </source>
</evidence>
<dbReference type="InterPro" id="IPR019180">
    <property type="entry name" value="Oxidoreductase-like_N"/>
</dbReference>
<feature type="compositionally biased region" description="Polar residues" evidence="1">
    <location>
        <begin position="8"/>
        <end position="20"/>
    </location>
</feature>
<protein>
    <recommendedName>
        <fullName evidence="2">Oxidoreductase-like domain-containing protein</fullName>
    </recommendedName>
</protein>
<name>A0A8S9XMF1_APOLU</name>